<dbReference type="EC" id="2.4.99.28" evidence="16"/>
<dbReference type="UniPathway" id="UPA00219"/>
<dbReference type="GO" id="GO:0008955">
    <property type="term" value="F:peptidoglycan glycosyltransferase activity"/>
    <property type="evidence" value="ECO:0007669"/>
    <property type="project" value="UniProtKB-UniRule"/>
</dbReference>
<dbReference type="PROSITE" id="PS00428">
    <property type="entry name" value="FTSW_RODA_SPOVE"/>
    <property type="match status" value="1"/>
</dbReference>
<gene>
    <name evidence="16 17" type="primary">ftsW</name>
    <name evidence="17" type="ORF">CF67_04125</name>
</gene>
<dbReference type="HAMAP" id="MF_00913">
    <property type="entry name" value="PGT_FtsW_proteobact"/>
    <property type="match status" value="1"/>
</dbReference>
<dbReference type="GO" id="GO:0032153">
    <property type="term" value="C:cell division site"/>
    <property type="evidence" value="ECO:0007669"/>
    <property type="project" value="UniProtKB-UniRule"/>
</dbReference>
<dbReference type="GO" id="GO:0008360">
    <property type="term" value="P:regulation of cell shape"/>
    <property type="evidence" value="ECO:0007669"/>
    <property type="project" value="UniProtKB-KW"/>
</dbReference>
<feature type="transmembrane region" description="Helical" evidence="16">
    <location>
        <begin position="322"/>
        <end position="341"/>
    </location>
</feature>
<evidence type="ECO:0000256" key="1">
    <source>
        <dbReference type="ARBA" id="ARBA00004651"/>
    </source>
</evidence>
<comment type="subcellular location">
    <subcellularLocation>
        <location evidence="16">Cell inner membrane</location>
        <topology evidence="16">Multi-pass membrane protein</topology>
    </subcellularLocation>
    <subcellularLocation>
        <location evidence="1">Cell membrane</location>
        <topology evidence="1">Multi-pass membrane protein</topology>
    </subcellularLocation>
    <text evidence="16">Localizes to the division septum.</text>
</comment>
<keyword evidence="6 16" id="KW-0808">Transferase</keyword>
<organism evidence="17 18">
    <name type="scientific">Candidatus Photodesmus blepharonis</name>
    <dbReference type="NCBI Taxonomy" id="1179155"/>
    <lineage>
        <taxon>Bacteria</taxon>
        <taxon>Pseudomonadati</taxon>
        <taxon>Pseudomonadota</taxon>
        <taxon>Gammaproteobacteria</taxon>
        <taxon>Vibrionales</taxon>
        <taxon>Vibrionaceae</taxon>
        <taxon>Candidatus Photodesmus</taxon>
    </lineage>
</organism>
<reference evidence="17 18" key="1">
    <citation type="submission" date="2014-03" db="EMBL/GenBank/DDBJ databases">
        <title>Selection and divergence in the genomes of co-occurring obligate luminous symbionts with specific hosts.</title>
        <authorList>
            <person name="Hendry T.A."/>
            <person name="de Wet J.R."/>
            <person name="Dunlap P.V."/>
        </authorList>
    </citation>
    <scope>NUCLEOTIDE SEQUENCE [LARGE SCALE GENOMIC DNA]</scope>
    <source>
        <strain evidence="17 18">Ppalp.1</strain>
    </source>
</reference>
<evidence type="ECO:0000256" key="16">
    <source>
        <dbReference type="HAMAP-Rule" id="MF_00913"/>
    </source>
</evidence>
<keyword evidence="3 16" id="KW-1003">Cell membrane</keyword>
<keyword evidence="13 16" id="KW-0961">Cell wall biogenesis/degradation</keyword>
<keyword evidence="10 16" id="KW-1133">Transmembrane helix</keyword>
<feature type="transmembrane region" description="Helical" evidence="16">
    <location>
        <begin position="168"/>
        <end position="188"/>
    </location>
</feature>
<feature type="transmembrane region" description="Helical" evidence="16">
    <location>
        <begin position="28"/>
        <end position="51"/>
    </location>
</feature>
<comment type="function">
    <text evidence="16">Peptidoglycan polymerase that is essential for cell division.</text>
</comment>
<keyword evidence="12 16" id="KW-0131">Cell cycle</keyword>
<evidence type="ECO:0000256" key="9">
    <source>
        <dbReference type="ARBA" id="ARBA00022984"/>
    </source>
</evidence>
<keyword evidence="7 16" id="KW-0812">Transmembrane</keyword>
<comment type="similarity">
    <text evidence="14 16">Belongs to the SEDS family. FtsW subfamily.</text>
</comment>
<evidence type="ECO:0000313" key="17">
    <source>
        <dbReference type="EMBL" id="KEY91126.1"/>
    </source>
</evidence>
<dbReference type="GO" id="GO:0043093">
    <property type="term" value="P:FtsZ-dependent cytokinesis"/>
    <property type="evidence" value="ECO:0007669"/>
    <property type="project" value="UniProtKB-UniRule"/>
</dbReference>
<evidence type="ECO:0000256" key="2">
    <source>
        <dbReference type="ARBA" id="ARBA00004752"/>
    </source>
</evidence>
<feature type="transmembrane region" description="Helical" evidence="16">
    <location>
        <begin position="253"/>
        <end position="274"/>
    </location>
</feature>
<dbReference type="NCBIfam" id="NF008042">
    <property type="entry name" value="PRK10774.1"/>
    <property type="match status" value="1"/>
</dbReference>
<evidence type="ECO:0000256" key="8">
    <source>
        <dbReference type="ARBA" id="ARBA00022960"/>
    </source>
</evidence>
<keyword evidence="8 16" id="KW-0133">Cell shape</keyword>
<accession>A0A084CMU7</accession>
<comment type="caution">
    <text evidence="17">The sequence shown here is derived from an EMBL/GenBank/DDBJ whole genome shotgun (WGS) entry which is preliminary data.</text>
</comment>
<evidence type="ECO:0000256" key="3">
    <source>
        <dbReference type="ARBA" id="ARBA00022475"/>
    </source>
</evidence>
<dbReference type="EMBL" id="JGVK01000027">
    <property type="protein sequence ID" value="KEY91126.1"/>
    <property type="molecule type" value="Genomic_DNA"/>
</dbReference>
<evidence type="ECO:0000256" key="11">
    <source>
        <dbReference type="ARBA" id="ARBA00023136"/>
    </source>
</evidence>
<dbReference type="AlphaFoldDB" id="A0A084CMU7"/>
<keyword evidence="16" id="KW-0997">Cell inner membrane</keyword>
<evidence type="ECO:0000256" key="5">
    <source>
        <dbReference type="ARBA" id="ARBA00022676"/>
    </source>
</evidence>
<evidence type="ECO:0000256" key="15">
    <source>
        <dbReference type="ARBA" id="ARBA00049902"/>
    </source>
</evidence>
<dbReference type="PANTHER" id="PTHR30474:SF2">
    <property type="entry name" value="PEPTIDOGLYCAN GLYCOSYLTRANSFERASE FTSW-RELATED"/>
    <property type="match status" value="1"/>
</dbReference>
<evidence type="ECO:0000256" key="4">
    <source>
        <dbReference type="ARBA" id="ARBA00022618"/>
    </source>
</evidence>
<feature type="transmembrane region" description="Helical" evidence="16">
    <location>
        <begin position="120"/>
        <end position="138"/>
    </location>
</feature>
<evidence type="ECO:0000256" key="12">
    <source>
        <dbReference type="ARBA" id="ARBA00023306"/>
    </source>
</evidence>
<evidence type="ECO:0000256" key="13">
    <source>
        <dbReference type="ARBA" id="ARBA00023316"/>
    </source>
</evidence>
<sequence length="365" mass="40446">MMIGLLVVASASVPISIRLTNRPFYFMFRHSVFLILALFISAVILQISLHYWFKYSSILLAISFLFLVFVLVMGKSVNGASRWISLGVFNFQPAEVAKLSLFVFMAGYLVRKQQEVQETFFGGFMKPMIVFASLAILLLGQPDFGTIIVMLVTLFGMLFIAGAKISQFIALMVSGVIAIIALIVAKPYRMQRITSFLDPWQDPFGSGYQLTQSLMAFGRGAWFGQGLGNSVQKLEYLPEAHTDFVLAVLAEELGFVGVVLVLMLIFVLVMKAIFIGEQAFKNNQFFSGYLAFGIGIWFAFQTLVNVGAVVGIIPTKGLTLPLISYGGSSLIVMSIAISILLRIDYECRFLLQNGYSADKKINEKE</sequence>
<dbReference type="PANTHER" id="PTHR30474">
    <property type="entry name" value="CELL CYCLE PROTEIN"/>
    <property type="match status" value="1"/>
</dbReference>
<evidence type="ECO:0000256" key="10">
    <source>
        <dbReference type="ARBA" id="ARBA00022989"/>
    </source>
</evidence>
<dbReference type="GO" id="GO:0009252">
    <property type="term" value="P:peptidoglycan biosynthetic process"/>
    <property type="evidence" value="ECO:0007669"/>
    <property type="project" value="UniProtKB-UniRule"/>
</dbReference>
<evidence type="ECO:0000256" key="14">
    <source>
        <dbReference type="ARBA" id="ARBA00038053"/>
    </source>
</evidence>
<keyword evidence="11 16" id="KW-0472">Membrane</keyword>
<evidence type="ECO:0000313" key="18">
    <source>
        <dbReference type="Proteomes" id="UP000053784"/>
    </source>
</evidence>
<dbReference type="eggNOG" id="COG0772">
    <property type="taxonomic scope" value="Bacteria"/>
</dbReference>
<dbReference type="GO" id="GO:0005886">
    <property type="term" value="C:plasma membrane"/>
    <property type="evidence" value="ECO:0007669"/>
    <property type="project" value="UniProtKB-SubCell"/>
</dbReference>
<comment type="pathway">
    <text evidence="2 16">Cell wall biogenesis; peptidoglycan biosynthesis.</text>
</comment>
<feature type="transmembrane region" description="Helical" evidence="16">
    <location>
        <begin position="144"/>
        <end position="161"/>
    </location>
</feature>
<name>A0A084CMU7_9GAMM</name>
<keyword evidence="18" id="KW-1185">Reference proteome</keyword>
<dbReference type="Pfam" id="PF01098">
    <property type="entry name" value="FTSW_RODA_SPOVE"/>
    <property type="match status" value="1"/>
</dbReference>
<dbReference type="InterPro" id="IPR013437">
    <property type="entry name" value="FtsW"/>
</dbReference>
<evidence type="ECO:0000256" key="7">
    <source>
        <dbReference type="ARBA" id="ARBA00022692"/>
    </source>
</evidence>
<dbReference type="NCBIfam" id="TIGR02614">
    <property type="entry name" value="ftsW"/>
    <property type="match status" value="1"/>
</dbReference>
<dbReference type="InterPro" id="IPR001182">
    <property type="entry name" value="FtsW/RodA"/>
</dbReference>
<keyword evidence="9 16" id="KW-0573">Peptidoglycan synthesis</keyword>
<feature type="transmembrane region" description="Helical" evidence="16">
    <location>
        <begin position="286"/>
        <end position="310"/>
    </location>
</feature>
<dbReference type="GO" id="GO:0071555">
    <property type="term" value="P:cell wall organization"/>
    <property type="evidence" value="ECO:0007669"/>
    <property type="project" value="UniProtKB-KW"/>
</dbReference>
<comment type="catalytic activity">
    <reaction evidence="15 16">
        <text>[GlcNAc-(1-&gt;4)-Mur2Ac(oyl-L-Ala-gamma-D-Glu-L-Lys-D-Ala-D-Ala)](n)-di-trans,octa-cis-undecaprenyl diphosphate + beta-D-GlcNAc-(1-&gt;4)-Mur2Ac(oyl-L-Ala-gamma-D-Glu-L-Lys-D-Ala-D-Ala)-di-trans,octa-cis-undecaprenyl diphosphate = [GlcNAc-(1-&gt;4)-Mur2Ac(oyl-L-Ala-gamma-D-Glu-L-Lys-D-Ala-D-Ala)](n+1)-di-trans,octa-cis-undecaprenyl diphosphate + di-trans,octa-cis-undecaprenyl diphosphate + H(+)</text>
        <dbReference type="Rhea" id="RHEA:23708"/>
        <dbReference type="Rhea" id="RHEA-COMP:9602"/>
        <dbReference type="Rhea" id="RHEA-COMP:9603"/>
        <dbReference type="ChEBI" id="CHEBI:15378"/>
        <dbReference type="ChEBI" id="CHEBI:58405"/>
        <dbReference type="ChEBI" id="CHEBI:60033"/>
        <dbReference type="ChEBI" id="CHEBI:78435"/>
        <dbReference type="EC" id="2.4.99.28"/>
    </reaction>
</comment>
<proteinExistence type="inferred from homology"/>
<evidence type="ECO:0000256" key="6">
    <source>
        <dbReference type="ARBA" id="ARBA00022679"/>
    </source>
</evidence>
<keyword evidence="4 16" id="KW-0132">Cell division</keyword>
<dbReference type="GO" id="GO:0015648">
    <property type="term" value="F:lipid-linked peptidoglycan transporter activity"/>
    <property type="evidence" value="ECO:0007669"/>
    <property type="project" value="TreeGrafter"/>
</dbReference>
<protein>
    <recommendedName>
        <fullName evidence="16">Probable peptidoglycan glycosyltransferase FtsW</fullName>
        <shortName evidence="16">PGT</shortName>
        <ecNumber evidence="16">2.4.99.28</ecNumber>
    </recommendedName>
    <alternativeName>
        <fullName evidence="16">Cell division protein FtsW</fullName>
    </alternativeName>
    <alternativeName>
        <fullName evidence="16">Cell wall polymerase</fullName>
    </alternativeName>
    <alternativeName>
        <fullName evidence="16">Peptidoglycan polymerase</fullName>
        <shortName evidence="16">PG polymerase</shortName>
    </alternativeName>
</protein>
<dbReference type="InterPro" id="IPR018365">
    <property type="entry name" value="Cell_cycle_FtsW-rel_CS"/>
</dbReference>
<keyword evidence="5 16" id="KW-0328">Glycosyltransferase</keyword>
<feature type="transmembrane region" description="Helical" evidence="16">
    <location>
        <begin position="58"/>
        <end position="77"/>
    </location>
</feature>
<dbReference type="STRING" id="1179155.CF67_04125"/>
<dbReference type="Proteomes" id="UP000053784">
    <property type="component" value="Unassembled WGS sequence"/>
</dbReference>